<feature type="transmembrane region" description="Helical" evidence="11">
    <location>
        <begin position="272"/>
        <end position="296"/>
    </location>
</feature>
<dbReference type="InterPro" id="IPR002550">
    <property type="entry name" value="CNNM"/>
</dbReference>
<evidence type="ECO:0000256" key="6">
    <source>
        <dbReference type="ARBA" id="ARBA00023136"/>
    </source>
</evidence>
<evidence type="ECO:0000313" key="15">
    <source>
        <dbReference type="Proteomes" id="UP001140949"/>
    </source>
</evidence>
<evidence type="ECO:0000256" key="4">
    <source>
        <dbReference type="ARBA" id="ARBA00022989"/>
    </source>
</evidence>
<name>A0AAX6DPM1_IRIPA</name>
<protein>
    <submittedName>
        <fullName evidence="14">DUF21 domain-containing protein, chloroplastic-like</fullName>
    </submittedName>
</protein>
<dbReference type="SMART" id="SM00116">
    <property type="entry name" value="CBS"/>
    <property type="match status" value="2"/>
</dbReference>
<feature type="coiled-coil region" evidence="9">
    <location>
        <begin position="594"/>
        <end position="628"/>
    </location>
</feature>
<dbReference type="InterPro" id="IPR046342">
    <property type="entry name" value="CBS_dom_sf"/>
</dbReference>
<keyword evidence="9" id="KW-0175">Coiled coil</keyword>
<dbReference type="CDD" id="cd04590">
    <property type="entry name" value="CBS_pair_CorC_HlyC_assoc"/>
    <property type="match status" value="1"/>
</dbReference>
<feature type="compositionally biased region" description="Low complexity" evidence="10">
    <location>
        <begin position="61"/>
        <end position="73"/>
    </location>
</feature>
<sequence>MSSSRAEQEIVSSSSSFSIGNPKSTMPLLLLLLPIPLSSSMASSLKFHTPHSNIPKTKFRTTTTSPSAESTSPLRLRLSWRSVGRPPPSPLLPRPITTPPRLPSLAASAHPEPNAAAAEGGPAAQHRSSIPGGVFSGRGFRVLLAAVACVVVATRCQRALAAATDGFGELASVKLVALKEMWPKTKQVLHLFKDQGLILAGLLGLSAFFSMAETSITTLWPWKVRELAEKEPENGVFRMLRTDITRFLTTILIGTTVANIAATALVTEAATAIFGEAGVGAATGVMTVAVLLLTEITPKSIAVHNATEVARFVARPVAWLSVVLYPVGRVATFLSMGMLKMLGLKGRSEPYVTEDELKLMLRGAELSGAIEEEEQDMIENVLEIKDTHVREVMTPLVDVVAIDASATLIDFQKLWETHQYSRVPVFEERIDNIMGIAYAMDMLEYVENVEKLKESTVKEIAHMPTYFVPDSMSVWNLLREFRIRKVHMAVVLNEYGGTVGIVTLEDVVEEIVGEIFDENDSKEEIQKKTGYIVMQEDGTFDVDANTSIDQLSEELNVKIPEGHQYETVSGFICECFGYIPKEGAKIVVLLDKANQEENNEYTDTESDNQDEKEKHQKFELEVLEANERKVGKIRFKPINNGSPNLEAKGLNRLFSTKVVKRKKHRDLDGNSTGATAEAVEDDRYSHGLPLQEEKLDDSNCYATIEKVDDYDGSS</sequence>
<dbReference type="PROSITE" id="PS51371">
    <property type="entry name" value="CBS"/>
    <property type="match status" value="2"/>
</dbReference>
<dbReference type="InterPro" id="IPR016169">
    <property type="entry name" value="FAD-bd_PCMH_sub2"/>
</dbReference>
<dbReference type="SUPFAM" id="SSF56176">
    <property type="entry name" value="FAD-binding/transporter-associated domain-like"/>
    <property type="match status" value="1"/>
</dbReference>
<keyword evidence="6 8" id="KW-0472">Membrane</keyword>
<evidence type="ECO:0000259" key="12">
    <source>
        <dbReference type="PROSITE" id="PS51371"/>
    </source>
</evidence>
<organism evidence="14 15">
    <name type="scientific">Iris pallida</name>
    <name type="common">Sweet iris</name>
    <dbReference type="NCBI Taxonomy" id="29817"/>
    <lineage>
        <taxon>Eukaryota</taxon>
        <taxon>Viridiplantae</taxon>
        <taxon>Streptophyta</taxon>
        <taxon>Embryophyta</taxon>
        <taxon>Tracheophyta</taxon>
        <taxon>Spermatophyta</taxon>
        <taxon>Magnoliopsida</taxon>
        <taxon>Liliopsida</taxon>
        <taxon>Asparagales</taxon>
        <taxon>Iridaceae</taxon>
        <taxon>Iridoideae</taxon>
        <taxon>Irideae</taxon>
        <taxon>Iris</taxon>
    </lineage>
</organism>
<dbReference type="PROSITE" id="PS51846">
    <property type="entry name" value="CNNM"/>
    <property type="match status" value="1"/>
</dbReference>
<dbReference type="GO" id="GO:0016020">
    <property type="term" value="C:membrane"/>
    <property type="evidence" value="ECO:0007669"/>
    <property type="project" value="UniProtKB-SubCell"/>
</dbReference>
<feature type="domain" description="CBS" evidence="12">
    <location>
        <begin position="460"/>
        <end position="518"/>
    </location>
</feature>
<dbReference type="PANTHER" id="PTHR22777">
    <property type="entry name" value="HEMOLYSIN-RELATED"/>
    <property type="match status" value="1"/>
</dbReference>
<evidence type="ECO:0000256" key="11">
    <source>
        <dbReference type="SAM" id="Phobius"/>
    </source>
</evidence>
<dbReference type="Pfam" id="PF01595">
    <property type="entry name" value="CNNM"/>
    <property type="match status" value="1"/>
</dbReference>
<evidence type="ECO:0000313" key="14">
    <source>
        <dbReference type="EMBL" id="KAJ6793792.1"/>
    </source>
</evidence>
<feature type="region of interest" description="Disordered" evidence="10">
    <location>
        <begin position="664"/>
        <end position="699"/>
    </location>
</feature>
<evidence type="ECO:0000256" key="2">
    <source>
        <dbReference type="ARBA" id="ARBA00022692"/>
    </source>
</evidence>
<keyword evidence="2 8" id="KW-0812">Transmembrane</keyword>
<feature type="domain" description="CNNM transmembrane" evidence="13">
    <location>
        <begin position="188"/>
        <end position="374"/>
    </location>
</feature>
<evidence type="ECO:0000256" key="5">
    <source>
        <dbReference type="ARBA" id="ARBA00023122"/>
    </source>
</evidence>
<feature type="compositionally biased region" description="Low complexity" evidence="10">
    <location>
        <begin position="103"/>
        <end position="124"/>
    </location>
</feature>
<evidence type="ECO:0000259" key="13">
    <source>
        <dbReference type="PROSITE" id="PS51846"/>
    </source>
</evidence>
<dbReference type="InterPro" id="IPR036318">
    <property type="entry name" value="FAD-bd_PCMH-like_sf"/>
</dbReference>
<feature type="region of interest" description="Disordered" evidence="10">
    <location>
        <begin position="48"/>
        <end position="127"/>
    </location>
</feature>
<feature type="transmembrane region" description="Helical" evidence="11">
    <location>
        <begin position="247"/>
        <end position="266"/>
    </location>
</feature>
<keyword evidence="4 8" id="KW-1133">Transmembrane helix</keyword>
<dbReference type="Pfam" id="PF00571">
    <property type="entry name" value="CBS"/>
    <property type="match status" value="2"/>
</dbReference>
<dbReference type="PANTHER" id="PTHR22777:SF17">
    <property type="entry name" value="UPF0053 PROTEIN SLL0260"/>
    <property type="match status" value="1"/>
</dbReference>
<evidence type="ECO:0000256" key="9">
    <source>
        <dbReference type="SAM" id="Coils"/>
    </source>
</evidence>
<proteinExistence type="predicted"/>
<dbReference type="SUPFAM" id="SSF54631">
    <property type="entry name" value="CBS-domain pair"/>
    <property type="match status" value="1"/>
</dbReference>
<evidence type="ECO:0000256" key="1">
    <source>
        <dbReference type="ARBA" id="ARBA00004141"/>
    </source>
</evidence>
<dbReference type="Gene3D" id="3.10.580.10">
    <property type="entry name" value="CBS-domain"/>
    <property type="match status" value="1"/>
</dbReference>
<evidence type="ECO:0000256" key="7">
    <source>
        <dbReference type="PROSITE-ProRule" id="PRU00703"/>
    </source>
</evidence>
<feature type="compositionally biased region" description="Basic and acidic residues" evidence="10">
    <location>
        <begin position="681"/>
        <end position="697"/>
    </location>
</feature>
<feature type="compositionally biased region" description="Pro residues" evidence="10">
    <location>
        <begin position="85"/>
        <end position="102"/>
    </location>
</feature>
<dbReference type="AlphaFoldDB" id="A0AAX6DPM1"/>
<keyword evidence="3" id="KW-0677">Repeat</keyword>
<dbReference type="Gene3D" id="3.30.465.10">
    <property type="match status" value="1"/>
</dbReference>
<feature type="domain" description="CBS" evidence="12">
    <location>
        <begin position="393"/>
        <end position="454"/>
    </location>
</feature>
<dbReference type="Proteomes" id="UP001140949">
    <property type="component" value="Unassembled WGS sequence"/>
</dbReference>
<dbReference type="SMART" id="SM01091">
    <property type="entry name" value="CorC_HlyC"/>
    <property type="match status" value="1"/>
</dbReference>
<accession>A0AAX6DPM1</accession>
<dbReference type="InterPro" id="IPR044751">
    <property type="entry name" value="Ion_transp-like_CBS"/>
</dbReference>
<keyword evidence="5 7" id="KW-0129">CBS domain</keyword>
<dbReference type="Pfam" id="PF03471">
    <property type="entry name" value="CorC_HlyC"/>
    <property type="match status" value="1"/>
</dbReference>
<reference evidence="14" key="1">
    <citation type="journal article" date="2023" name="GigaByte">
        <title>Genome assembly of the bearded iris, Iris pallida Lam.</title>
        <authorList>
            <person name="Bruccoleri R.E."/>
            <person name="Oakeley E.J."/>
            <person name="Faust A.M.E."/>
            <person name="Altorfer M."/>
            <person name="Dessus-Babus S."/>
            <person name="Burckhardt D."/>
            <person name="Oertli M."/>
            <person name="Naumann U."/>
            <person name="Petersen F."/>
            <person name="Wong J."/>
        </authorList>
    </citation>
    <scope>NUCLEOTIDE SEQUENCE</scope>
    <source>
        <strain evidence="14">GSM-AAB239-AS_SAM_17_03QT</strain>
    </source>
</reference>
<evidence type="ECO:0000256" key="10">
    <source>
        <dbReference type="SAM" id="MobiDB-lite"/>
    </source>
</evidence>
<dbReference type="InterPro" id="IPR005170">
    <property type="entry name" value="Transptr-assoc_dom"/>
</dbReference>
<dbReference type="EMBL" id="JANAVB010042620">
    <property type="protein sequence ID" value="KAJ6793792.1"/>
    <property type="molecule type" value="Genomic_DNA"/>
</dbReference>
<comment type="subcellular location">
    <subcellularLocation>
        <location evidence="1">Membrane</location>
        <topology evidence="1">Multi-pass membrane protein</topology>
    </subcellularLocation>
</comment>
<feature type="transmembrane region" description="Helical" evidence="11">
    <location>
        <begin position="317"/>
        <end position="339"/>
    </location>
</feature>
<keyword evidence="15" id="KW-1185">Reference proteome</keyword>
<evidence type="ECO:0000256" key="8">
    <source>
        <dbReference type="PROSITE-ProRule" id="PRU01193"/>
    </source>
</evidence>
<dbReference type="FunFam" id="3.10.580.10:FF:000002">
    <property type="entry name" value="Magnesium/cobalt efflux protein CorC"/>
    <property type="match status" value="1"/>
</dbReference>
<gene>
    <name evidence="14" type="ORF">M6B38_234125</name>
</gene>
<comment type="caution">
    <text evidence="14">The sequence shown here is derived from an EMBL/GenBank/DDBJ whole genome shotgun (WGS) entry which is preliminary data.</text>
</comment>
<dbReference type="GO" id="GO:0050660">
    <property type="term" value="F:flavin adenine dinucleotide binding"/>
    <property type="evidence" value="ECO:0007669"/>
    <property type="project" value="InterPro"/>
</dbReference>
<reference evidence="14" key="2">
    <citation type="submission" date="2023-04" db="EMBL/GenBank/DDBJ databases">
        <authorList>
            <person name="Bruccoleri R.E."/>
            <person name="Oakeley E.J."/>
            <person name="Faust A.-M."/>
            <person name="Dessus-Babus S."/>
            <person name="Altorfer M."/>
            <person name="Burckhardt D."/>
            <person name="Oertli M."/>
            <person name="Naumann U."/>
            <person name="Petersen F."/>
            <person name="Wong J."/>
        </authorList>
    </citation>
    <scope>NUCLEOTIDE SEQUENCE</scope>
    <source>
        <strain evidence="14">GSM-AAB239-AS_SAM_17_03QT</strain>
        <tissue evidence="14">Leaf</tissue>
    </source>
</reference>
<evidence type="ECO:0000256" key="3">
    <source>
        <dbReference type="ARBA" id="ARBA00022737"/>
    </source>
</evidence>
<dbReference type="InterPro" id="IPR000644">
    <property type="entry name" value="CBS_dom"/>
</dbReference>